<evidence type="ECO:0000313" key="3">
    <source>
        <dbReference type="Proteomes" id="UP000738349"/>
    </source>
</evidence>
<reference evidence="2" key="1">
    <citation type="journal article" date="2021" name="Nat. Commun.">
        <title>Genetic determinants of endophytism in the Arabidopsis root mycobiome.</title>
        <authorList>
            <person name="Mesny F."/>
            <person name="Miyauchi S."/>
            <person name="Thiergart T."/>
            <person name="Pickel B."/>
            <person name="Atanasova L."/>
            <person name="Karlsson M."/>
            <person name="Huettel B."/>
            <person name="Barry K.W."/>
            <person name="Haridas S."/>
            <person name="Chen C."/>
            <person name="Bauer D."/>
            <person name="Andreopoulos W."/>
            <person name="Pangilinan J."/>
            <person name="LaButti K."/>
            <person name="Riley R."/>
            <person name="Lipzen A."/>
            <person name="Clum A."/>
            <person name="Drula E."/>
            <person name="Henrissat B."/>
            <person name="Kohler A."/>
            <person name="Grigoriev I.V."/>
            <person name="Martin F.M."/>
            <person name="Hacquard S."/>
        </authorList>
    </citation>
    <scope>NUCLEOTIDE SEQUENCE</scope>
    <source>
        <strain evidence="2">MPI-CAGE-AT-0147</strain>
    </source>
</reference>
<name>A0A9P9J121_9HYPO</name>
<evidence type="ECO:0000256" key="1">
    <source>
        <dbReference type="SAM" id="MobiDB-lite"/>
    </source>
</evidence>
<keyword evidence="3" id="KW-1185">Reference proteome</keyword>
<feature type="compositionally biased region" description="Basic and acidic residues" evidence="1">
    <location>
        <begin position="24"/>
        <end position="36"/>
    </location>
</feature>
<dbReference type="AlphaFoldDB" id="A0A9P9J121"/>
<accession>A0A9P9J121</accession>
<dbReference type="Proteomes" id="UP000738349">
    <property type="component" value="Unassembled WGS sequence"/>
</dbReference>
<evidence type="ECO:0000313" key="2">
    <source>
        <dbReference type="EMBL" id="KAH7137569.1"/>
    </source>
</evidence>
<feature type="region of interest" description="Disordered" evidence="1">
    <location>
        <begin position="1"/>
        <end position="36"/>
    </location>
</feature>
<sequence length="355" mass="39153">MTPESGRPSGTSGSPSASLPIPPVDDRRRRSPRSDGEKLDMVCSYMRKELGWGVSDFIKALASAGGPNNARRKAAFAAAAYKEPDVLNCFFNDANQLWDGVRESVIETLDLGNNELRKEVERLGSLTPFNKCDPTVNSGEFDALDMDQTLRAIQKEAPLLLQLVRDIMAPESQRTYQRQKEPTARIVAIISILCFSQRQNTCTGFQTTLGLYLHSQGVKRRQLELLSHLGLVVSYGTVIRAIKEQSARATAQVERMGQTDDTVTAYDNFEVMEGVKEQRVDHQGTFHSVTTGQVIQGIEIPPGGLRQDMLDPQATICANDVFLAPGNQDDAMQRQVRNCLIMPLASYSLATGCSR</sequence>
<organism evidence="2 3">
    <name type="scientific">Dactylonectria macrodidyma</name>
    <dbReference type="NCBI Taxonomy" id="307937"/>
    <lineage>
        <taxon>Eukaryota</taxon>
        <taxon>Fungi</taxon>
        <taxon>Dikarya</taxon>
        <taxon>Ascomycota</taxon>
        <taxon>Pezizomycotina</taxon>
        <taxon>Sordariomycetes</taxon>
        <taxon>Hypocreomycetidae</taxon>
        <taxon>Hypocreales</taxon>
        <taxon>Nectriaceae</taxon>
        <taxon>Dactylonectria</taxon>
    </lineage>
</organism>
<dbReference type="OrthoDB" id="5427212at2759"/>
<gene>
    <name evidence="2" type="ORF">EDB81DRAFT_656415</name>
</gene>
<dbReference type="EMBL" id="JAGMUV010000012">
    <property type="protein sequence ID" value="KAH7137569.1"/>
    <property type="molecule type" value="Genomic_DNA"/>
</dbReference>
<comment type="caution">
    <text evidence="2">The sequence shown here is derived from an EMBL/GenBank/DDBJ whole genome shotgun (WGS) entry which is preliminary data.</text>
</comment>
<protein>
    <submittedName>
        <fullName evidence="2">Uncharacterized protein</fullName>
    </submittedName>
</protein>
<feature type="compositionally biased region" description="Low complexity" evidence="1">
    <location>
        <begin position="1"/>
        <end position="19"/>
    </location>
</feature>
<proteinExistence type="predicted"/>